<dbReference type="AlphaFoldDB" id="A0A813EFK4"/>
<dbReference type="EMBL" id="CAJNNV010011102">
    <property type="protein sequence ID" value="CAE8599426.1"/>
    <property type="molecule type" value="Genomic_DNA"/>
</dbReference>
<reference evidence="2" key="1">
    <citation type="submission" date="2021-02" db="EMBL/GenBank/DDBJ databases">
        <authorList>
            <person name="Dougan E. K."/>
            <person name="Rhodes N."/>
            <person name="Thang M."/>
            <person name="Chan C."/>
        </authorList>
    </citation>
    <scope>NUCLEOTIDE SEQUENCE</scope>
</reference>
<comment type="caution">
    <text evidence="2">The sequence shown here is derived from an EMBL/GenBank/DDBJ whole genome shotgun (WGS) entry which is preliminary data.</text>
</comment>
<dbReference type="Proteomes" id="UP000654075">
    <property type="component" value="Unassembled WGS sequence"/>
</dbReference>
<feature type="region of interest" description="Disordered" evidence="1">
    <location>
        <begin position="64"/>
        <end position="84"/>
    </location>
</feature>
<evidence type="ECO:0000313" key="2">
    <source>
        <dbReference type="EMBL" id="CAE8599426.1"/>
    </source>
</evidence>
<feature type="compositionally biased region" description="Basic and acidic residues" evidence="1">
    <location>
        <begin position="280"/>
        <end position="296"/>
    </location>
</feature>
<dbReference type="PANTHER" id="PTHR38899:SF1">
    <property type="entry name" value="PROTEIN KINASE"/>
    <property type="match status" value="1"/>
</dbReference>
<sequence length="304" mass="33682">EDEAMLAGLLSFPLQEEVSTPGRALTAAETHIIFDWDDTLCPSSFIADVMRMYAPKSAAPGLVKGPLRSRRGMPRRPPTPSLPKDFPCYAALERHAGLVERLLRAAREHAGRVAIVTLAERPWVFESAEQYLPGLNLADLLEELQIPVYYAQEHTQTASLKLAGVQHKDECINFKSNAMAEFLQLNDSSNSTRSLSGILNRDGYFNLLSVGDSYIEQEAARATYKAVATDRDNLSWCKTVKLMVDPSLKQLSDELESLLQNLGTVSSQQEDIDVEVLTPEDSRETTTATEDLKQQLEKLSVSSP</sequence>
<gene>
    <name evidence="2" type="ORF">PGLA1383_LOCUS17773</name>
</gene>
<evidence type="ECO:0000256" key="1">
    <source>
        <dbReference type="SAM" id="MobiDB-lite"/>
    </source>
</evidence>
<keyword evidence="3" id="KW-1185">Reference proteome</keyword>
<dbReference type="PANTHER" id="PTHR38899">
    <property type="entry name" value="DOMAIN OOKINETE PROTEIN, PUTATIVE-RELATED"/>
    <property type="match status" value="1"/>
</dbReference>
<evidence type="ECO:0000313" key="3">
    <source>
        <dbReference type="Proteomes" id="UP000654075"/>
    </source>
</evidence>
<feature type="region of interest" description="Disordered" evidence="1">
    <location>
        <begin position="271"/>
        <end position="304"/>
    </location>
</feature>
<protein>
    <submittedName>
        <fullName evidence="2">Uncharacterized protein</fullName>
    </submittedName>
</protein>
<dbReference type="OrthoDB" id="166018at2759"/>
<organism evidence="2 3">
    <name type="scientific">Polarella glacialis</name>
    <name type="common">Dinoflagellate</name>
    <dbReference type="NCBI Taxonomy" id="89957"/>
    <lineage>
        <taxon>Eukaryota</taxon>
        <taxon>Sar</taxon>
        <taxon>Alveolata</taxon>
        <taxon>Dinophyceae</taxon>
        <taxon>Suessiales</taxon>
        <taxon>Suessiaceae</taxon>
        <taxon>Polarella</taxon>
    </lineage>
</organism>
<name>A0A813EFK4_POLGL</name>
<feature type="non-terminal residue" evidence="2">
    <location>
        <position position="304"/>
    </location>
</feature>
<accession>A0A813EFK4</accession>
<proteinExistence type="predicted"/>